<evidence type="ECO:0000256" key="7">
    <source>
        <dbReference type="ARBA" id="ARBA00022723"/>
    </source>
</evidence>
<evidence type="ECO:0000256" key="8">
    <source>
        <dbReference type="ARBA" id="ARBA00022729"/>
    </source>
</evidence>
<dbReference type="InterPro" id="IPR058199">
    <property type="entry name" value="BlaB//VIM/IMP-1"/>
</dbReference>
<keyword evidence="15" id="KW-1185">Reference proteome</keyword>
<keyword evidence="12" id="KW-0046">Antibiotic resistance</keyword>
<comment type="subunit">
    <text evidence="5">Monomer.</text>
</comment>
<dbReference type="KEGG" id="mlil:QLS71_012250"/>
<keyword evidence="10 14" id="KW-0378">Hydrolase</keyword>
<dbReference type="EC" id="3.5.2.6" evidence="6"/>
<evidence type="ECO:0000256" key="9">
    <source>
        <dbReference type="ARBA" id="ARBA00022764"/>
    </source>
</evidence>
<dbReference type="Gene3D" id="3.60.15.10">
    <property type="entry name" value="Ribonuclease Z/Hydroxyacylglutathione hydrolase-like"/>
    <property type="match status" value="1"/>
</dbReference>
<comment type="similarity">
    <text evidence="4">Belongs to the metallo-beta-lactamase superfamily. Class-B beta-lactamase family.</text>
</comment>
<dbReference type="GO" id="GO:0017001">
    <property type="term" value="P:antibiotic catabolic process"/>
    <property type="evidence" value="ECO:0007669"/>
    <property type="project" value="UniProtKB-ARBA"/>
</dbReference>
<dbReference type="InterPro" id="IPR050855">
    <property type="entry name" value="NDM-1-like"/>
</dbReference>
<gene>
    <name evidence="14" type="primary">bla</name>
    <name evidence="14" type="ORF">QLS71_012250</name>
</gene>
<evidence type="ECO:0000313" key="15">
    <source>
        <dbReference type="Proteomes" id="UP001224325"/>
    </source>
</evidence>
<dbReference type="SMART" id="SM00849">
    <property type="entry name" value="Lactamase_B"/>
    <property type="match status" value="1"/>
</dbReference>
<protein>
    <recommendedName>
        <fullName evidence="6">beta-lactamase</fullName>
        <ecNumber evidence="6">3.5.2.6</ecNumber>
    </recommendedName>
</protein>
<evidence type="ECO:0000256" key="2">
    <source>
        <dbReference type="ARBA" id="ARBA00001947"/>
    </source>
</evidence>
<comment type="cofactor">
    <cofactor evidence="2">
        <name>Zn(2+)</name>
        <dbReference type="ChEBI" id="CHEBI:29105"/>
    </cofactor>
</comment>
<dbReference type="SUPFAM" id="SSF56281">
    <property type="entry name" value="Metallo-hydrolase/oxidoreductase"/>
    <property type="match status" value="1"/>
</dbReference>
<keyword evidence="8" id="KW-0732">Signal</keyword>
<keyword evidence="7" id="KW-0479">Metal-binding</keyword>
<evidence type="ECO:0000256" key="12">
    <source>
        <dbReference type="ARBA" id="ARBA00023251"/>
    </source>
</evidence>
<dbReference type="InterPro" id="IPR001279">
    <property type="entry name" value="Metallo-B-lactamas"/>
</dbReference>
<evidence type="ECO:0000256" key="3">
    <source>
        <dbReference type="ARBA" id="ARBA00004418"/>
    </source>
</evidence>
<keyword evidence="9" id="KW-0574">Periplasm</keyword>
<evidence type="ECO:0000256" key="6">
    <source>
        <dbReference type="ARBA" id="ARBA00012865"/>
    </source>
</evidence>
<evidence type="ECO:0000259" key="13">
    <source>
        <dbReference type="SMART" id="SM00849"/>
    </source>
</evidence>
<evidence type="ECO:0000256" key="4">
    <source>
        <dbReference type="ARBA" id="ARBA00005250"/>
    </source>
</evidence>
<reference evidence="14" key="1">
    <citation type="submission" date="2024-04" db="EMBL/GenBank/DDBJ databases">
        <title>Mariniflexile litorale, isolated from the shallow sediments of the Sea of Japan.</title>
        <authorList>
            <person name="Romanenko L."/>
            <person name="Isaeva M."/>
        </authorList>
    </citation>
    <scope>NUCLEOTIDE SEQUENCE [LARGE SCALE GENOMIC DNA]</scope>
    <source>
        <strain evidence="14">KMM 9835</strain>
    </source>
</reference>
<dbReference type="EMBL" id="CP155618">
    <property type="protein sequence ID" value="XBL13096.1"/>
    <property type="molecule type" value="Genomic_DNA"/>
</dbReference>
<evidence type="ECO:0000256" key="11">
    <source>
        <dbReference type="ARBA" id="ARBA00022833"/>
    </source>
</evidence>
<dbReference type="PANTHER" id="PTHR42951:SF4">
    <property type="entry name" value="ACYL-COENZYME A THIOESTERASE MBLAC2"/>
    <property type="match status" value="1"/>
</dbReference>
<sequence>MTKLLLTLFLLSGLTLITFKESSSKQKTNTEITKTHSVDSLTIYQTENLIIKKLSNHIYQHISYLNTDDYGKVSCNGMLVINENKAIVFDTPTDNKSSLELIDFVINKLKSEITAIIPTHFHEDCVGGIQEFEKHNIPIYAIKQTIALLKKNGQNFSKPIRKFDNNLMLDIGNKKVYAEYFGEGHTKDNIIGYSPEDNAIFGGCLIKQVGANKGYLGDANTDTWSETVRKIKLKYPKIEIVIPGHGESGGTELFDYTIELFELK</sequence>
<comment type="subcellular location">
    <subcellularLocation>
        <location evidence="3">Periplasm</location>
    </subcellularLocation>
</comment>
<keyword evidence="11" id="KW-0862">Zinc</keyword>
<name>A0AAU7EC23_9FLAO</name>
<dbReference type="PANTHER" id="PTHR42951">
    <property type="entry name" value="METALLO-BETA-LACTAMASE DOMAIN-CONTAINING"/>
    <property type="match status" value="1"/>
</dbReference>
<dbReference type="Pfam" id="PF00753">
    <property type="entry name" value="Lactamase_B"/>
    <property type="match status" value="1"/>
</dbReference>
<dbReference type="InterPro" id="IPR036866">
    <property type="entry name" value="RibonucZ/Hydroxyglut_hydro"/>
</dbReference>
<dbReference type="AlphaFoldDB" id="A0AAU7EC23"/>
<accession>A0AAU7EC23</accession>
<evidence type="ECO:0000313" key="14">
    <source>
        <dbReference type="EMBL" id="XBL13096.1"/>
    </source>
</evidence>
<evidence type="ECO:0000256" key="10">
    <source>
        <dbReference type="ARBA" id="ARBA00022801"/>
    </source>
</evidence>
<dbReference type="Proteomes" id="UP001224325">
    <property type="component" value="Chromosome"/>
</dbReference>
<dbReference type="GO" id="GO:0008800">
    <property type="term" value="F:beta-lactamase activity"/>
    <property type="evidence" value="ECO:0007669"/>
    <property type="project" value="UniProtKB-EC"/>
</dbReference>
<evidence type="ECO:0000256" key="5">
    <source>
        <dbReference type="ARBA" id="ARBA00011245"/>
    </source>
</evidence>
<feature type="domain" description="Metallo-beta-lactamase" evidence="13">
    <location>
        <begin position="74"/>
        <end position="245"/>
    </location>
</feature>
<dbReference type="RefSeq" id="WP_308993871.1">
    <property type="nucleotide sequence ID" value="NZ_CP155618.1"/>
</dbReference>
<proteinExistence type="inferred from homology"/>
<dbReference type="NCBIfam" id="NF033088">
    <property type="entry name" value="bla_subclass_B1"/>
    <property type="match status" value="1"/>
</dbReference>
<evidence type="ECO:0000256" key="1">
    <source>
        <dbReference type="ARBA" id="ARBA00001526"/>
    </source>
</evidence>
<comment type="catalytic activity">
    <reaction evidence="1">
        <text>a beta-lactam + H2O = a substituted beta-amino acid</text>
        <dbReference type="Rhea" id="RHEA:20401"/>
        <dbReference type="ChEBI" id="CHEBI:15377"/>
        <dbReference type="ChEBI" id="CHEBI:35627"/>
        <dbReference type="ChEBI" id="CHEBI:140347"/>
        <dbReference type="EC" id="3.5.2.6"/>
    </reaction>
</comment>
<dbReference type="CDD" id="cd16302">
    <property type="entry name" value="CcrA-like_MBL-B1"/>
    <property type="match status" value="1"/>
</dbReference>
<organism evidence="14 15">
    <name type="scientific">Mariniflexile litorale</name>
    <dbReference type="NCBI Taxonomy" id="3045158"/>
    <lineage>
        <taxon>Bacteria</taxon>
        <taxon>Pseudomonadati</taxon>
        <taxon>Bacteroidota</taxon>
        <taxon>Flavobacteriia</taxon>
        <taxon>Flavobacteriales</taxon>
        <taxon>Flavobacteriaceae</taxon>
        <taxon>Mariniflexile</taxon>
    </lineage>
</organism>